<dbReference type="EMBL" id="CAJVCH010381071">
    <property type="protein sequence ID" value="CAG7816900.1"/>
    <property type="molecule type" value="Genomic_DNA"/>
</dbReference>
<evidence type="ECO:0000313" key="1">
    <source>
        <dbReference type="EMBL" id="CAG7816900.1"/>
    </source>
</evidence>
<protein>
    <submittedName>
        <fullName evidence="1">Uncharacterized protein</fullName>
    </submittedName>
</protein>
<gene>
    <name evidence="1" type="ORF">AFUS01_LOCUS27494</name>
</gene>
<evidence type="ECO:0000313" key="2">
    <source>
        <dbReference type="Proteomes" id="UP000708208"/>
    </source>
</evidence>
<comment type="caution">
    <text evidence="1">The sequence shown here is derived from an EMBL/GenBank/DDBJ whole genome shotgun (WGS) entry which is preliminary data.</text>
</comment>
<reference evidence="1" key="1">
    <citation type="submission" date="2021-06" db="EMBL/GenBank/DDBJ databases">
        <authorList>
            <person name="Hodson N. C."/>
            <person name="Mongue J. A."/>
            <person name="Jaron S. K."/>
        </authorList>
    </citation>
    <scope>NUCLEOTIDE SEQUENCE</scope>
</reference>
<dbReference type="Proteomes" id="UP000708208">
    <property type="component" value="Unassembled WGS sequence"/>
</dbReference>
<sequence length="49" mass="5675">LSIIIYCNSYLISSLQMEKAPRHKISASNVLSQTEFHLWVKLKGVTRNR</sequence>
<keyword evidence="2" id="KW-1185">Reference proteome</keyword>
<feature type="non-terminal residue" evidence="1">
    <location>
        <position position="1"/>
    </location>
</feature>
<proteinExistence type="predicted"/>
<name>A0A8J2KKY2_9HEXA</name>
<accession>A0A8J2KKY2</accession>
<dbReference type="AlphaFoldDB" id="A0A8J2KKY2"/>
<organism evidence="1 2">
    <name type="scientific">Allacma fusca</name>
    <dbReference type="NCBI Taxonomy" id="39272"/>
    <lineage>
        <taxon>Eukaryota</taxon>
        <taxon>Metazoa</taxon>
        <taxon>Ecdysozoa</taxon>
        <taxon>Arthropoda</taxon>
        <taxon>Hexapoda</taxon>
        <taxon>Collembola</taxon>
        <taxon>Symphypleona</taxon>
        <taxon>Sminthuridae</taxon>
        <taxon>Allacma</taxon>
    </lineage>
</organism>